<keyword evidence="1" id="KW-0479">Metal-binding</keyword>
<dbReference type="Proteomes" id="UP000235965">
    <property type="component" value="Unassembled WGS sequence"/>
</dbReference>
<name>A0A2J7PRM6_9NEOP</name>
<organism evidence="4 5">
    <name type="scientific">Cryptotermes secundus</name>
    <dbReference type="NCBI Taxonomy" id="105785"/>
    <lineage>
        <taxon>Eukaryota</taxon>
        <taxon>Metazoa</taxon>
        <taxon>Ecdysozoa</taxon>
        <taxon>Arthropoda</taxon>
        <taxon>Hexapoda</taxon>
        <taxon>Insecta</taxon>
        <taxon>Pterygota</taxon>
        <taxon>Neoptera</taxon>
        <taxon>Polyneoptera</taxon>
        <taxon>Dictyoptera</taxon>
        <taxon>Blattodea</taxon>
        <taxon>Blattoidea</taxon>
        <taxon>Termitoidae</taxon>
        <taxon>Kalotermitidae</taxon>
        <taxon>Cryptotermitinae</taxon>
        <taxon>Cryptotermes</taxon>
    </lineage>
</organism>
<feature type="domain" description="C2H2-type" evidence="3">
    <location>
        <begin position="360"/>
        <end position="388"/>
    </location>
</feature>
<accession>A0A2J7PRM6</accession>
<feature type="compositionally biased region" description="Polar residues" evidence="2">
    <location>
        <begin position="765"/>
        <end position="779"/>
    </location>
</feature>
<dbReference type="GO" id="GO:0008270">
    <property type="term" value="F:zinc ion binding"/>
    <property type="evidence" value="ECO:0007669"/>
    <property type="project" value="UniProtKB-KW"/>
</dbReference>
<dbReference type="PROSITE" id="PS50157">
    <property type="entry name" value="ZINC_FINGER_C2H2_2"/>
    <property type="match status" value="1"/>
</dbReference>
<dbReference type="InterPro" id="IPR013087">
    <property type="entry name" value="Znf_C2H2_type"/>
</dbReference>
<evidence type="ECO:0000313" key="5">
    <source>
        <dbReference type="Proteomes" id="UP000235965"/>
    </source>
</evidence>
<dbReference type="EMBL" id="NEVH01021955">
    <property type="protein sequence ID" value="PNF18993.1"/>
    <property type="molecule type" value="Genomic_DNA"/>
</dbReference>
<sequence length="779" mass="86513">MSASRVSEDDPDNGNKPHSDTTENTLQLSKKRISALDVGGQQPKGFNVFVLSPNKLKDIGLVVKMNNGRPIIMHENKDGSTGKVVSTSQLVPLLQTQKINLETVVPDRMNATDSGLHEEAAGISAKSQSQSMSTGLKRKRLEENDANMQKGLYKQLKSDSASEDWSTGSSSGKDEAAMSVATVPNSAEWWHSETRRHLHRFSVHWQLALAEIGHINCPMRECNYISLSEDDMVRHYLFCDGKPSVAAHACPICMHRLSTEDDLKAHMHRSHPSDGFQRKTLQQIMEKNEWQEQPKVKLLLKRRSFSKVHKVSWNIAIESKGYVKCLFQNCSYLALTVDEMIKHYGICNGGGDVGAYRCPYKCAHCGGAVETEEKLQAHIERSHSTEQSSYDIKLLSASSSTNYDTESVVPSLELMKPAKLKSQVDKESSHLQDSFIITLNASDGNESDDKDIQLVSVDNIKVEAGETLGYSSGDRVQNVHDSNSGQSHLYSTSCPVTRAKSCPVNKKLLMEQVLPHVEEVSNAWEERNVSEVEEIKEKCNNRENADKIVTECVAESMDYGTVAAEEKPDVCVPFIEPGLCSALCEVDMDCSGRDSGVNICSTENPPFCIVSKMDLNQHVYSKSHLSSSVPSTSKQSNDIDVRTDIHEDDTYSSVYHRKQYSSIYSDESYGGGFCEQPNTETDSDTSAKWLDTCRNVEQQSTEGDSGPGKCRILKTYSRRRLRLHSNAFSSPVQPSKSFIEVADMKKETPDTTARELNKQVEESDGQSTQGTTHSGMYIA</sequence>
<evidence type="ECO:0000259" key="3">
    <source>
        <dbReference type="PROSITE" id="PS50157"/>
    </source>
</evidence>
<proteinExistence type="predicted"/>
<evidence type="ECO:0000313" key="4">
    <source>
        <dbReference type="EMBL" id="PNF18993.1"/>
    </source>
</evidence>
<dbReference type="OrthoDB" id="4703at2759"/>
<keyword evidence="1" id="KW-0863">Zinc-finger</keyword>
<feature type="region of interest" description="Disordered" evidence="2">
    <location>
        <begin position="115"/>
        <end position="178"/>
    </location>
</feature>
<gene>
    <name evidence="4" type="ORF">B7P43_G12400</name>
</gene>
<feature type="compositionally biased region" description="Polar residues" evidence="2">
    <location>
        <begin position="125"/>
        <end position="134"/>
    </location>
</feature>
<reference evidence="4 5" key="1">
    <citation type="submission" date="2017-12" db="EMBL/GenBank/DDBJ databases">
        <title>Hemimetabolous genomes reveal molecular basis of termite eusociality.</title>
        <authorList>
            <person name="Harrison M.C."/>
            <person name="Jongepier E."/>
            <person name="Robertson H.M."/>
            <person name="Arning N."/>
            <person name="Bitard-Feildel T."/>
            <person name="Chao H."/>
            <person name="Childers C.P."/>
            <person name="Dinh H."/>
            <person name="Doddapaneni H."/>
            <person name="Dugan S."/>
            <person name="Gowin J."/>
            <person name="Greiner C."/>
            <person name="Han Y."/>
            <person name="Hu H."/>
            <person name="Hughes D.S.T."/>
            <person name="Huylmans A.-K."/>
            <person name="Kemena C."/>
            <person name="Kremer L.P.M."/>
            <person name="Lee S.L."/>
            <person name="Lopez-Ezquerra A."/>
            <person name="Mallet L."/>
            <person name="Monroy-Kuhn J.M."/>
            <person name="Moser A."/>
            <person name="Murali S.C."/>
            <person name="Muzny D.M."/>
            <person name="Otani S."/>
            <person name="Piulachs M.-D."/>
            <person name="Poelchau M."/>
            <person name="Qu J."/>
            <person name="Schaub F."/>
            <person name="Wada-Katsumata A."/>
            <person name="Worley K.C."/>
            <person name="Xie Q."/>
            <person name="Ylla G."/>
            <person name="Poulsen M."/>
            <person name="Gibbs R.A."/>
            <person name="Schal C."/>
            <person name="Richards S."/>
            <person name="Belles X."/>
            <person name="Korb J."/>
            <person name="Bornberg-Bauer E."/>
        </authorList>
    </citation>
    <scope>NUCLEOTIDE SEQUENCE [LARGE SCALE GENOMIC DNA]</scope>
    <source>
        <tissue evidence="4">Whole body</tissue>
    </source>
</reference>
<dbReference type="STRING" id="105785.A0A2J7PRM6"/>
<dbReference type="AlphaFoldDB" id="A0A2J7PRM6"/>
<keyword evidence="5" id="KW-1185">Reference proteome</keyword>
<dbReference type="Gene3D" id="3.30.160.60">
    <property type="entry name" value="Classic Zinc Finger"/>
    <property type="match status" value="1"/>
</dbReference>
<keyword evidence="1" id="KW-0862">Zinc</keyword>
<dbReference type="PROSITE" id="PS00028">
    <property type="entry name" value="ZINC_FINGER_C2H2_1"/>
    <property type="match status" value="2"/>
</dbReference>
<feature type="region of interest" description="Disordered" evidence="2">
    <location>
        <begin position="1"/>
        <end position="25"/>
    </location>
</feature>
<dbReference type="InParanoid" id="A0A2J7PRM6"/>
<evidence type="ECO:0000256" key="2">
    <source>
        <dbReference type="SAM" id="MobiDB-lite"/>
    </source>
</evidence>
<protein>
    <recommendedName>
        <fullName evidence="3">C2H2-type domain-containing protein</fullName>
    </recommendedName>
</protein>
<comment type="caution">
    <text evidence="4">The sequence shown here is derived from an EMBL/GenBank/DDBJ whole genome shotgun (WGS) entry which is preliminary data.</text>
</comment>
<dbReference type="SMART" id="SM00355">
    <property type="entry name" value="ZnF_C2H2"/>
    <property type="match status" value="3"/>
</dbReference>
<feature type="compositionally biased region" description="Basic and acidic residues" evidence="2">
    <location>
        <begin position="746"/>
        <end position="761"/>
    </location>
</feature>
<feature type="region of interest" description="Disordered" evidence="2">
    <location>
        <begin position="746"/>
        <end position="779"/>
    </location>
</feature>
<evidence type="ECO:0000256" key="1">
    <source>
        <dbReference type="PROSITE-ProRule" id="PRU00042"/>
    </source>
</evidence>